<keyword evidence="3" id="KW-1185">Reference proteome</keyword>
<name>A0A2T9Y304_9FUNG</name>
<dbReference type="SUPFAM" id="SSF53448">
    <property type="entry name" value="Nucleotide-diphospho-sugar transferases"/>
    <property type="match status" value="1"/>
</dbReference>
<evidence type="ECO:0008006" key="4">
    <source>
        <dbReference type="Google" id="ProtNLM"/>
    </source>
</evidence>
<dbReference type="OrthoDB" id="262547at2759"/>
<gene>
    <name evidence="2" type="ORF">BB560_006616</name>
</gene>
<keyword evidence="1" id="KW-0472">Membrane</keyword>
<protein>
    <recommendedName>
        <fullName evidence="4">Alpha-1,3-mannosyltransferase CMT1</fullName>
    </recommendedName>
</protein>
<keyword evidence="1" id="KW-1133">Transmembrane helix</keyword>
<organism evidence="2 3">
    <name type="scientific">Smittium megazygosporum</name>
    <dbReference type="NCBI Taxonomy" id="133381"/>
    <lineage>
        <taxon>Eukaryota</taxon>
        <taxon>Fungi</taxon>
        <taxon>Fungi incertae sedis</taxon>
        <taxon>Zoopagomycota</taxon>
        <taxon>Kickxellomycotina</taxon>
        <taxon>Harpellomycetes</taxon>
        <taxon>Harpellales</taxon>
        <taxon>Legeriomycetaceae</taxon>
        <taxon>Smittium</taxon>
    </lineage>
</organism>
<accession>A0A2T9Y304</accession>
<proteinExistence type="predicted"/>
<sequence length="413" mass="47350">MSLKPRALKRSLTVVLLTYIAFLFYIYQRNSAYDTGPTPAVKTIHDYSFAPLCNTVSRIKVAEAFQASERYAYLEQKPSVTKGALKIIGKGPKKYYFSSNFVNNQEALPHLFSQLLSIFKFLGPENVFFSIFENGSTDNTTAIIRDFEKKITELKIRHSFVSSKHKRPNPSHRIEYLAGVRNRAIEPLYKEQKLGFTYDKIVFLNDVFFCENDLLELLYQSDFQGADITCPMDVDMFGGSDNRMLGFRDVWVARDISGDRHYKNFSLGIRHEETNKRYRDNLPFQVQCCWNGIAIINSAPFYQENPIKFRRSDIVENECSASECSLFCNDMWNRGFGKIITVPRIKVSYNQFDQIAVNRGLNITPVADKEAERVTYIGPPEKIVCVGLNGVNKINPDSGAIWVTYLKNKTHSD</sequence>
<dbReference type="EMBL" id="MBFS01003426">
    <property type="protein sequence ID" value="PVU86720.1"/>
    <property type="molecule type" value="Genomic_DNA"/>
</dbReference>
<dbReference type="InterPro" id="IPR029044">
    <property type="entry name" value="Nucleotide-diphossugar_trans"/>
</dbReference>
<dbReference type="PANTHER" id="PTHR34144">
    <property type="entry name" value="CHROMOSOME 8, WHOLE GENOME SHOTGUN SEQUENCE"/>
    <property type="match status" value="1"/>
</dbReference>
<evidence type="ECO:0000313" key="2">
    <source>
        <dbReference type="EMBL" id="PVU86720.1"/>
    </source>
</evidence>
<dbReference type="PANTHER" id="PTHR34144:SF5">
    <property type="entry name" value="ALPHA-1,3-MANNOSYLTRANSFERASE CMT1"/>
    <property type="match status" value="1"/>
</dbReference>
<dbReference type="Pfam" id="PF11735">
    <property type="entry name" value="CAP59_mtransfer"/>
    <property type="match status" value="1"/>
</dbReference>
<evidence type="ECO:0000256" key="1">
    <source>
        <dbReference type="SAM" id="Phobius"/>
    </source>
</evidence>
<reference evidence="2 3" key="1">
    <citation type="journal article" date="2018" name="MBio">
        <title>Comparative Genomics Reveals the Core Gene Toolbox for the Fungus-Insect Symbiosis.</title>
        <authorList>
            <person name="Wang Y."/>
            <person name="Stata M."/>
            <person name="Wang W."/>
            <person name="Stajich J.E."/>
            <person name="White M.M."/>
            <person name="Moncalvo J.M."/>
        </authorList>
    </citation>
    <scope>NUCLEOTIDE SEQUENCE [LARGE SCALE GENOMIC DNA]</scope>
    <source>
        <strain evidence="2 3">SC-DP-2</strain>
    </source>
</reference>
<dbReference type="Proteomes" id="UP000245609">
    <property type="component" value="Unassembled WGS sequence"/>
</dbReference>
<keyword evidence="1" id="KW-0812">Transmembrane</keyword>
<evidence type="ECO:0000313" key="3">
    <source>
        <dbReference type="Proteomes" id="UP000245609"/>
    </source>
</evidence>
<dbReference type="Gene3D" id="3.90.550.10">
    <property type="entry name" value="Spore Coat Polysaccharide Biosynthesis Protein SpsA, Chain A"/>
    <property type="match status" value="1"/>
</dbReference>
<comment type="caution">
    <text evidence="2">The sequence shown here is derived from an EMBL/GenBank/DDBJ whole genome shotgun (WGS) entry which is preliminary data.</text>
</comment>
<dbReference type="AlphaFoldDB" id="A0A2T9Y304"/>
<feature type="transmembrane region" description="Helical" evidence="1">
    <location>
        <begin position="7"/>
        <end position="27"/>
    </location>
</feature>
<dbReference type="InterPro" id="IPR021047">
    <property type="entry name" value="Mannosyltransferase_CMT1"/>
</dbReference>